<evidence type="ECO:0000313" key="1">
    <source>
        <dbReference type="EMBL" id="AFZ15571.1"/>
    </source>
</evidence>
<evidence type="ECO:0008006" key="3">
    <source>
        <dbReference type="Google" id="ProtNLM"/>
    </source>
</evidence>
<keyword evidence="1" id="KW-0614">Plasmid</keyword>
<geneLocation type="plasmid" evidence="1 2">
    <name>pCRI9333.02</name>
</geneLocation>
<dbReference type="AlphaFoldDB" id="K9W5X1"/>
<name>K9W5X1_9CYAN</name>
<dbReference type="HOGENOM" id="CLU_162052_0_0_3"/>
<organism evidence="1 2">
    <name type="scientific">Crinalium epipsammum PCC 9333</name>
    <dbReference type="NCBI Taxonomy" id="1173022"/>
    <lineage>
        <taxon>Bacteria</taxon>
        <taxon>Bacillati</taxon>
        <taxon>Cyanobacteriota</taxon>
        <taxon>Cyanophyceae</taxon>
        <taxon>Gomontiellales</taxon>
        <taxon>Gomontiellaceae</taxon>
        <taxon>Crinalium</taxon>
    </lineage>
</organism>
<proteinExistence type="predicted"/>
<dbReference type="EMBL" id="CP003622">
    <property type="protein sequence ID" value="AFZ15571.1"/>
    <property type="molecule type" value="Genomic_DNA"/>
</dbReference>
<gene>
    <name evidence="1" type="ORF">Cri9333_4801</name>
</gene>
<reference evidence="1 2" key="1">
    <citation type="submission" date="2012-06" db="EMBL/GenBank/DDBJ databases">
        <title>Finished plasmid 2 of genome of Crinalium epipsammum PCC 9333.</title>
        <authorList>
            <consortium name="US DOE Joint Genome Institute"/>
            <person name="Gugger M."/>
            <person name="Coursin T."/>
            <person name="Rippka R."/>
            <person name="Tandeau De Marsac N."/>
            <person name="Huntemann M."/>
            <person name="Wei C.-L."/>
            <person name="Han J."/>
            <person name="Detter J.C."/>
            <person name="Han C."/>
            <person name="Tapia R."/>
            <person name="Davenport K."/>
            <person name="Daligault H."/>
            <person name="Erkkila T."/>
            <person name="Gu W."/>
            <person name="Munk A.C.C."/>
            <person name="Teshima H."/>
            <person name="Xu Y."/>
            <person name="Chain P."/>
            <person name="Chen A."/>
            <person name="Krypides N."/>
            <person name="Mavromatis K."/>
            <person name="Markowitz V."/>
            <person name="Szeto E."/>
            <person name="Ivanova N."/>
            <person name="Mikhailova N."/>
            <person name="Ovchinnikova G."/>
            <person name="Pagani I."/>
            <person name="Pati A."/>
            <person name="Goodwin L."/>
            <person name="Peters L."/>
            <person name="Pitluck S."/>
            <person name="Woyke T."/>
            <person name="Kerfeld C."/>
        </authorList>
    </citation>
    <scope>NUCLEOTIDE SEQUENCE [LARGE SCALE GENOMIC DNA]</scope>
    <source>
        <strain evidence="1 2">PCC 9333</strain>
        <plasmid evidence="2">Plasmid pCRI9333.02</plasmid>
    </source>
</reference>
<accession>K9W5X1</accession>
<dbReference type="RefSeq" id="WP_015180000.1">
    <property type="nucleotide sequence ID" value="NC_019734.1"/>
</dbReference>
<protein>
    <recommendedName>
        <fullName evidence="3">Cytotoxic translational repressor of toxin-antitoxin stability system</fullName>
    </recommendedName>
</protein>
<keyword evidence="2" id="KW-1185">Reference proteome</keyword>
<evidence type="ECO:0000313" key="2">
    <source>
        <dbReference type="Proteomes" id="UP000010472"/>
    </source>
</evidence>
<dbReference type="Proteomes" id="UP000010472">
    <property type="component" value="Plasmid pCRI9333.02"/>
</dbReference>
<dbReference type="OrthoDB" id="1524817at2"/>
<sequence length="95" mass="10899">MQFRLLLEPEAESTLNSLKELEPKKYKKVLKTLGLLESNPRHPGLNTHKYDDLTGPNKEIVFEAYVENRTPGAFRVFWYYGSKGVINVLAITPHP</sequence>
<dbReference type="KEGG" id="cep:Cri9333_4801"/>